<dbReference type="RefSeq" id="WP_352065893.1">
    <property type="nucleotide sequence ID" value="NZ_JBEPAZ010000076.1"/>
</dbReference>
<keyword evidence="1" id="KW-0812">Transmembrane</keyword>
<gene>
    <name evidence="2" type="ORF">ABT272_40565</name>
</gene>
<keyword evidence="1" id="KW-0472">Membrane</keyword>
<feature type="transmembrane region" description="Helical" evidence="1">
    <location>
        <begin position="84"/>
        <end position="109"/>
    </location>
</feature>
<proteinExistence type="predicted"/>
<comment type="caution">
    <text evidence="2">The sequence shown here is derived from an EMBL/GenBank/DDBJ whole genome shotgun (WGS) entry which is preliminary data.</text>
</comment>
<reference evidence="2 3" key="1">
    <citation type="submission" date="2024-06" db="EMBL/GenBank/DDBJ databases">
        <title>The Natural Products Discovery Center: Release of the First 8490 Sequenced Strains for Exploring Actinobacteria Biosynthetic Diversity.</title>
        <authorList>
            <person name="Kalkreuter E."/>
            <person name="Kautsar S.A."/>
            <person name="Yang D."/>
            <person name="Bader C.D."/>
            <person name="Teijaro C.N."/>
            <person name="Fluegel L."/>
            <person name="Davis C.M."/>
            <person name="Simpson J.R."/>
            <person name="Lauterbach L."/>
            <person name="Steele A.D."/>
            <person name="Gui C."/>
            <person name="Meng S."/>
            <person name="Li G."/>
            <person name="Viehrig K."/>
            <person name="Ye F."/>
            <person name="Su P."/>
            <person name="Kiefer A.F."/>
            <person name="Nichols A."/>
            <person name="Cepeda A.J."/>
            <person name="Yan W."/>
            <person name="Fan B."/>
            <person name="Jiang Y."/>
            <person name="Adhikari A."/>
            <person name="Zheng C.-J."/>
            <person name="Schuster L."/>
            <person name="Cowan T.M."/>
            <person name="Smanski M.J."/>
            <person name="Chevrette M.G."/>
            <person name="De Carvalho L.P.S."/>
            <person name="Shen B."/>
        </authorList>
    </citation>
    <scope>NUCLEOTIDE SEQUENCE [LARGE SCALE GENOMIC DNA]</scope>
    <source>
        <strain evidence="2 3">NPDC001166</strain>
    </source>
</reference>
<dbReference type="Proteomes" id="UP001470023">
    <property type="component" value="Unassembled WGS sequence"/>
</dbReference>
<organism evidence="2 3">
    <name type="scientific">Streptomyces sp. 900105245</name>
    <dbReference type="NCBI Taxonomy" id="3154379"/>
    <lineage>
        <taxon>Bacteria</taxon>
        <taxon>Bacillati</taxon>
        <taxon>Actinomycetota</taxon>
        <taxon>Actinomycetes</taxon>
        <taxon>Kitasatosporales</taxon>
        <taxon>Streptomycetaceae</taxon>
        <taxon>Streptomyces</taxon>
    </lineage>
</organism>
<protein>
    <submittedName>
        <fullName evidence="2">Uncharacterized protein</fullName>
    </submittedName>
</protein>
<sequence length="167" mass="17557">MRITLQLFDANCATEILLSAHMRGKEGKLRKILDGNLALAAAEKIAAPQPIHIAISLTVGLLFAIAAGALHRSDRPDPTLPDKYSIYAAVMRAGVTLFGTSSLVLTALISPRRSESLLVLLLSAAAAAIFGLLARLDQSTIQAAIWRGATIGASASAFGQAFLTLYT</sequence>
<dbReference type="EMBL" id="JBEPAZ010000076">
    <property type="protein sequence ID" value="MER6433953.1"/>
    <property type="molecule type" value="Genomic_DNA"/>
</dbReference>
<keyword evidence="1" id="KW-1133">Transmembrane helix</keyword>
<evidence type="ECO:0000256" key="1">
    <source>
        <dbReference type="SAM" id="Phobius"/>
    </source>
</evidence>
<name>A0ABV1UJN3_9ACTN</name>
<feature type="transmembrane region" description="Helical" evidence="1">
    <location>
        <begin position="53"/>
        <end position="72"/>
    </location>
</feature>
<keyword evidence="3" id="KW-1185">Reference proteome</keyword>
<accession>A0ABV1UJN3</accession>
<evidence type="ECO:0000313" key="2">
    <source>
        <dbReference type="EMBL" id="MER6433953.1"/>
    </source>
</evidence>
<feature type="transmembrane region" description="Helical" evidence="1">
    <location>
        <begin position="116"/>
        <end position="133"/>
    </location>
</feature>
<feature type="transmembrane region" description="Helical" evidence="1">
    <location>
        <begin position="145"/>
        <end position="166"/>
    </location>
</feature>
<evidence type="ECO:0000313" key="3">
    <source>
        <dbReference type="Proteomes" id="UP001470023"/>
    </source>
</evidence>